<keyword evidence="3 10" id="KW-0132">Cell division</keyword>
<keyword evidence="6 10" id="KW-0133">Cell shape</keyword>
<dbReference type="AlphaFoldDB" id="A0A7T9Z7C9"/>
<comment type="subcellular location">
    <subcellularLocation>
        <location evidence="10 11">Cytoplasm</location>
    </subcellularLocation>
</comment>
<dbReference type="GO" id="GO:0005737">
    <property type="term" value="C:cytoplasm"/>
    <property type="evidence" value="ECO:0007669"/>
    <property type="project" value="UniProtKB-SubCell"/>
</dbReference>
<feature type="domain" description="Mur ligase C-terminal" evidence="13">
    <location>
        <begin position="326"/>
        <end position="431"/>
    </location>
</feature>
<evidence type="ECO:0000256" key="5">
    <source>
        <dbReference type="ARBA" id="ARBA00022840"/>
    </source>
</evidence>
<accession>A0A7T9Z7C9</accession>
<evidence type="ECO:0000256" key="9">
    <source>
        <dbReference type="ARBA" id="ARBA00023316"/>
    </source>
</evidence>
<evidence type="ECO:0000256" key="10">
    <source>
        <dbReference type="HAMAP-Rule" id="MF_02019"/>
    </source>
</evidence>
<dbReference type="Gene3D" id="3.40.1190.10">
    <property type="entry name" value="Mur-like, catalytic domain"/>
    <property type="match status" value="1"/>
</dbReference>
<dbReference type="SUPFAM" id="SSF53623">
    <property type="entry name" value="MurD-like peptide ligases, catalytic domain"/>
    <property type="match status" value="1"/>
</dbReference>
<feature type="domain" description="Mur ligase N-terminal catalytic" evidence="12">
    <location>
        <begin position="37"/>
        <end position="91"/>
    </location>
</feature>
<dbReference type="InterPro" id="IPR036565">
    <property type="entry name" value="Mur-like_cat_sf"/>
</dbReference>
<evidence type="ECO:0000313" key="16">
    <source>
        <dbReference type="Proteomes" id="UP000595320"/>
    </source>
</evidence>
<dbReference type="HAMAP" id="MF_02019">
    <property type="entry name" value="MurF"/>
    <property type="match status" value="1"/>
</dbReference>
<protein>
    <recommendedName>
        <fullName evidence="10 11">UDP-N-acetylmuramoyl-tripeptide--D-alanyl-D-alanine ligase</fullName>
        <ecNumber evidence="10 11">6.3.2.10</ecNumber>
    </recommendedName>
    <alternativeName>
        <fullName evidence="10">D-alanyl-D-alanine-adding enzyme</fullName>
    </alternativeName>
</protein>
<dbReference type="PANTHER" id="PTHR43024:SF1">
    <property type="entry name" value="UDP-N-ACETYLMURAMOYL-TRIPEPTIDE--D-ALANYL-D-ALANINE LIGASE"/>
    <property type="match status" value="1"/>
</dbReference>
<dbReference type="InterPro" id="IPR005863">
    <property type="entry name" value="UDP-N-AcMur_synth"/>
</dbReference>
<dbReference type="EC" id="6.3.2.10" evidence="10 11"/>
<feature type="domain" description="Mur ligase central" evidence="14">
    <location>
        <begin position="120"/>
        <end position="303"/>
    </location>
</feature>
<keyword evidence="2 10" id="KW-0436">Ligase</keyword>
<dbReference type="InterPro" id="IPR004101">
    <property type="entry name" value="Mur_ligase_C"/>
</dbReference>
<dbReference type="SUPFAM" id="SSF63418">
    <property type="entry name" value="MurE/MurF N-terminal domain"/>
    <property type="match status" value="1"/>
</dbReference>
<dbReference type="Pfam" id="PF01225">
    <property type="entry name" value="Mur_ligase"/>
    <property type="match status" value="1"/>
</dbReference>
<dbReference type="SUPFAM" id="SSF53244">
    <property type="entry name" value="MurD-like peptide ligases, peptide-binding domain"/>
    <property type="match status" value="1"/>
</dbReference>
<evidence type="ECO:0000259" key="14">
    <source>
        <dbReference type="Pfam" id="PF08245"/>
    </source>
</evidence>
<dbReference type="GO" id="GO:0071555">
    <property type="term" value="P:cell wall organization"/>
    <property type="evidence" value="ECO:0007669"/>
    <property type="project" value="UniProtKB-KW"/>
</dbReference>
<evidence type="ECO:0000256" key="8">
    <source>
        <dbReference type="ARBA" id="ARBA00023306"/>
    </source>
</evidence>
<keyword evidence="8 10" id="KW-0131">Cell cycle</keyword>
<evidence type="ECO:0000256" key="1">
    <source>
        <dbReference type="ARBA" id="ARBA00022490"/>
    </source>
</evidence>
<dbReference type="UniPathway" id="UPA00219"/>
<dbReference type="GO" id="GO:0047480">
    <property type="term" value="F:UDP-N-acetylmuramoyl-tripeptide-D-alanyl-D-alanine ligase activity"/>
    <property type="evidence" value="ECO:0007669"/>
    <property type="project" value="UniProtKB-UniRule"/>
</dbReference>
<evidence type="ECO:0000259" key="12">
    <source>
        <dbReference type="Pfam" id="PF01225"/>
    </source>
</evidence>
<dbReference type="InterPro" id="IPR035911">
    <property type="entry name" value="MurE/MurF_N"/>
</dbReference>
<gene>
    <name evidence="10 15" type="primary">murF</name>
    <name evidence="15" type="ORF">I6I53_03725</name>
</gene>
<reference evidence="15 16" key="1">
    <citation type="submission" date="2021-01" db="EMBL/GenBank/DDBJ databases">
        <title>FDA dAtabase for Regulatory Grade micrObial Sequences (FDA-ARGOS): Supporting development and validation of Infectious Disease Dx tests.</title>
        <authorList>
            <person name="Sproer C."/>
            <person name="Gronow S."/>
            <person name="Severitt S."/>
            <person name="Schroder I."/>
            <person name="Tallon L."/>
            <person name="Sadzewicz L."/>
            <person name="Zhao X."/>
            <person name="Boylan J."/>
            <person name="Ott S."/>
            <person name="Bowen H."/>
            <person name="Vavikolanu K."/>
            <person name="Mehta A."/>
            <person name="Aluvathingal J."/>
            <person name="Nadendla S."/>
            <person name="Lowell S."/>
            <person name="Myers T."/>
            <person name="Yan Y."/>
            <person name="Sichtig H."/>
        </authorList>
    </citation>
    <scope>NUCLEOTIDE SEQUENCE [LARGE SCALE GENOMIC DNA]</scope>
    <source>
        <strain evidence="15 16">FDAARGOS_1096</strain>
    </source>
</reference>
<dbReference type="Pfam" id="PF08245">
    <property type="entry name" value="Mur_ligase_M"/>
    <property type="match status" value="1"/>
</dbReference>
<evidence type="ECO:0000256" key="11">
    <source>
        <dbReference type="RuleBase" id="RU004136"/>
    </source>
</evidence>
<dbReference type="EMBL" id="CP068176">
    <property type="protein sequence ID" value="QQT86904.1"/>
    <property type="molecule type" value="Genomic_DNA"/>
</dbReference>
<evidence type="ECO:0000259" key="13">
    <source>
        <dbReference type="Pfam" id="PF02875"/>
    </source>
</evidence>
<keyword evidence="7 10" id="KW-0573">Peptidoglycan synthesis</keyword>
<dbReference type="PANTHER" id="PTHR43024">
    <property type="entry name" value="UDP-N-ACETYLMURAMOYL-TRIPEPTIDE--D-ALANYL-D-ALANINE LIGASE"/>
    <property type="match status" value="1"/>
</dbReference>
<dbReference type="GO" id="GO:0051301">
    <property type="term" value="P:cell division"/>
    <property type="evidence" value="ECO:0007669"/>
    <property type="project" value="UniProtKB-KW"/>
</dbReference>
<evidence type="ECO:0000256" key="6">
    <source>
        <dbReference type="ARBA" id="ARBA00022960"/>
    </source>
</evidence>
<comment type="catalytic activity">
    <reaction evidence="10 11">
        <text>D-alanyl-D-alanine + UDP-N-acetyl-alpha-D-muramoyl-L-alanyl-gamma-D-glutamyl-meso-2,6-diaminopimelate + ATP = UDP-N-acetyl-alpha-D-muramoyl-L-alanyl-gamma-D-glutamyl-meso-2,6-diaminopimeloyl-D-alanyl-D-alanine + ADP + phosphate + H(+)</text>
        <dbReference type="Rhea" id="RHEA:28374"/>
        <dbReference type="ChEBI" id="CHEBI:15378"/>
        <dbReference type="ChEBI" id="CHEBI:30616"/>
        <dbReference type="ChEBI" id="CHEBI:43474"/>
        <dbReference type="ChEBI" id="CHEBI:57822"/>
        <dbReference type="ChEBI" id="CHEBI:61386"/>
        <dbReference type="ChEBI" id="CHEBI:83905"/>
        <dbReference type="ChEBI" id="CHEBI:456216"/>
        <dbReference type="EC" id="6.3.2.10"/>
    </reaction>
</comment>
<proteinExistence type="inferred from homology"/>
<keyword evidence="4 10" id="KW-0547">Nucleotide-binding</keyword>
<dbReference type="GO" id="GO:0005524">
    <property type="term" value="F:ATP binding"/>
    <property type="evidence" value="ECO:0007669"/>
    <property type="project" value="UniProtKB-UniRule"/>
</dbReference>
<dbReference type="InterPro" id="IPR051046">
    <property type="entry name" value="MurCDEF_CellWall_CoF430Synth"/>
</dbReference>
<dbReference type="InterPro" id="IPR013221">
    <property type="entry name" value="Mur_ligase_cen"/>
</dbReference>
<dbReference type="InterPro" id="IPR036615">
    <property type="entry name" value="Mur_ligase_C_dom_sf"/>
</dbReference>
<sequence>MHTSTTSTVELTPWTAEQLQQATHGYWYQDKPPTQSIKRILTDSRHAESGDAFLALKGERFDAHDFVAQVAQHGCQVVIVERPIDVDIAQLVVPDTRLALGHLGAYRRAQYPDLKVIALTGSSGKTTTKEMLGSIFGLLAPTLVTRGNLNNDLGVPMMLLELKPEHQYAVMELGASHQGEIDYTSGLVQPQVAGILNIGTAHLGEFGGREGICRAKSEIYAHIAPEGSSIIPANDDFTAKIRQAVQTAQQLSFGEGGDVFATDIKLNAQSSQFTLHTPQGIAEIHLPFAGLHNVENATAAAAFALAIGVQLDDIVKGLEQAKGAKGRLNFIQHQQYLFIDDTYNANPTSMRAAAEVLSQQTGFKVMVMGDIGELGDASVQEHHDLGRDLVDYPLDLIVAVGEFAQAALQGASHSVHASKLKAFATQADALIFLTNLIQQHQPESMSFLFKGSRYTHMETLMADLMEKL</sequence>
<evidence type="ECO:0000313" key="15">
    <source>
        <dbReference type="EMBL" id="QQT86904.1"/>
    </source>
</evidence>
<dbReference type="RefSeq" id="WP_004994380.1">
    <property type="nucleotide sequence ID" value="NZ_BKGH01000038.1"/>
</dbReference>
<dbReference type="GeneID" id="66210515"/>
<organism evidence="15 16">
    <name type="scientific">Acinetobacter ursingii</name>
    <dbReference type="NCBI Taxonomy" id="108980"/>
    <lineage>
        <taxon>Bacteria</taxon>
        <taxon>Pseudomonadati</taxon>
        <taxon>Pseudomonadota</taxon>
        <taxon>Gammaproteobacteria</taxon>
        <taxon>Moraxellales</taxon>
        <taxon>Moraxellaceae</taxon>
        <taxon>Acinetobacter</taxon>
    </lineage>
</organism>
<dbReference type="GO" id="GO:0008360">
    <property type="term" value="P:regulation of cell shape"/>
    <property type="evidence" value="ECO:0007669"/>
    <property type="project" value="UniProtKB-KW"/>
</dbReference>
<comment type="function">
    <text evidence="10 11">Involved in cell wall formation. Catalyzes the final step in the synthesis of UDP-N-acetylmuramoyl-pentapeptide, the precursor of murein.</text>
</comment>
<keyword evidence="1 10" id="KW-0963">Cytoplasm</keyword>
<dbReference type="InterPro" id="IPR000713">
    <property type="entry name" value="Mur_ligase_N"/>
</dbReference>
<evidence type="ECO:0000256" key="7">
    <source>
        <dbReference type="ARBA" id="ARBA00022984"/>
    </source>
</evidence>
<dbReference type="Gene3D" id="3.40.1390.10">
    <property type="entry name" value="MurE/MurF, N-terminal domain"/>
    <property type="match status" value="1"/>
</dbReference>
<name>A0A7T9Z7C9_9GAMM</name>
<keyword evidence="5 10" id="KW-0067">ATP-binding</keyword>
<evidence type="ECO:0000256" key="2">
    <source>
        <dbReference type="ARBA" id="ARBA00022598"/>
    </source>
</evidence>
<evidence type="ECO:0000256" key="4">
    <source>
        <dbReference type="ARBA" id="ARBA00022741"/>
    </source>
</evidence>
<keyword evidence="9 10" id="KW-0961">Cell wall biogenesis/degradation</keyword>
<feature type="binding site" evidence="10">
    <location>
        <begin position="121"/>
        <end position="127"/>
    </location>
    <ligand>
        <name>ATP</name>
        <dbReference type="ChEBI" id="CHEBI:30616"/>
    </ligand>
</feature>
<dbReference type="Pfam" id="PF02875">
    <property type="entry name" value="Mur_ligase_C"/>
    <property type="match status" value="1"/>
</dbReference>
<comment type="pathway">
    <text evidence="10 11">Cell wall biogenesis; peptidoglycan biosynthesis.</text>
</comment>
<comment type="similarity">
    <text evidence="10">Belongs to the MurCDEF family. MurF subfamily.</text>
</comment>
<dbReference type="Proteomes" id="UP000595320">
    <property type="component" value="Chromosome"/>
</dbReference>
<dbReference type="GO" id="GO:0009252">
    <property type="term" value="P:peptidoglycan biosynthetic process"/>
    <property type="evidence" value="ECO:0007669"/>
    <property type="project" value="UniProtKB-UniRule"/>
</dbReference>
<evidence type="ECO:0000256" key="3">
    <source>
        <dbReference type="ARBA" id="ARBA00022618"/>
    </source>
</evidence>
<dbReference type="NCBIfam" id="TIGR01143">
    <property type="entry name" value="murF"/>
    <property type="match status" value="1"/>
</dbReference>
<dbReference type="Gene3D" id="3.90.190.20">
    <property type="entry name" value="Mur ligase, C-terminal domain"/>
    <property type="match status" value="1"/>
</dbReference>